<name>A0A830BY94_9LAMI</name>
<accession>A0A830BY94</accession>
<comment type="caution">
    <text evidence="1">The sequence shown here is derived from an EMBL/GenBank/DDBJ whole genome shotgun (WGS) entry which is preliminary data.</text>
</comment>
<evidence type="ECO:0000313" key="1">
    <source>
        <dbReference type="EMBL" id="GFP89968.1"/>
    </source>
</evidence>
<protein>
    <submittedName>
        <fullName evidence="1">Protein ycf2</fullName>
    </submittedName>
</protein>
<proteinExistence type="predicted"/>
<reference evidence="1" key="1">
    <citation type="submission" date="2020-07" db="EMBL/GenBank/DDBJ databases">
        <title>Ethylene signaling mediates host invasion by parasitic plants.</title>
        <authorList>
            <person name="Yoshida S."/>
        </authorList>
    </citation>
    <scope>NUCLEOTIDE SEQUENCE</scope>
    <source>
        <strain evidence="1">Okayama</strain>
    </source>
</reference>
<evidence type="ECO:0000313" key="2">
    <source>
        <dbReference type="Proteomes" id="UP000653305"/>
    </source>
</evidence>
<keyword evidence="2" id="KW-1185">Reference proteome</keyword>
<organism evidence="1 2">
    <name type="scientific">Phtheirospermum japonicum</name>
    <dbReference type="NCBI Taxonomy" id="374723"/>
    <lineage>
        <taxon>Eukaryota</taxon>
        <taxon>Viridiplantae</taxon>
        <taxon>Streptophyta</taxon>
        <taxon>Embryophyta</taxon>
        <taxon>Tracheophyta</taxon>
        <taxon>Spermatophyta</taxon>
        <taxon>Magnoliopsida</taxon>
        <taxon>eudicotyledons</taxon>
        <taxon>Gunneridae</taxon>
        <taxon>Pentapetalae</taxon>
        <taxon>asterids</taxon>
        <taxon>lamiids</taxon>
        <taxon>Lamiales</taxon>
        <taxon>Orobanchaceae</taxon>
        <taxon>Orobanchaceae incertae sedis</taxon>
        <taxon>Phtheirospermum</taxon>
    </lineage>
</organism>
<dbReference type="Proteomes" id="UP000653305">
    <property type="component" value="Unassembled WGS sequence"/>
</dbReference>
<sequence length="51" mass="5952">MIVSKGPMNWDFPIGPGHFGASGSFMMKRMSFKRMIQSSYRVETMQYKDTR</sequence>
<dbReference type="AlphaFoldDB" id="A0A830BY94"/>
<gene>
    <name evidence="1" type="ORF">PHJA_001140600</name>
</gene>
<dbReference type="EMBL" id="BMAC01000205">
    <property type="protein sequence ID" value="GFP89968.1"/>
    <property type="molecule type" value="Genomic_DNA"/>
</dbReference>
<dbReference type="OrthoDB" id="971727at2759"/>